<dbReference type="SUPFAM" id="SSF90112">
    <property type="entry name" value="Neurotransmitter-gated ion-channel transmembrane pore"/>
    <property type="match status" value="1"/>
</dbReference>
<reference evidence="23" key="1">
    <citation type="journal article" date="2012" name="Nature">
        <title>The oyster genome reveals stress adaptation and complexity of shell formation.</title>
        <authorList>
            <person name="Zhang G."/>
            <person name="Fang X."/>
            <person name="Guo X."/>
            <person name="Li L."/>
            <person name="Luo R."/>
            <person name="Xu F."/>
            <person name="Yang P."/>
            <person name="Zhang L."/>
            <person name="Wang X."/>
            <person name="Qi H."/>
            <person name="Xiong Z."/>
            <person name="Que H."/>
            <person name="Xie Y."/>
            <person name="Holland P.W."/>
            <person name="Paps J."/>
            <person name="Zhu Y."/>
            <person name="Wu F."/>
            <person name="Chen Y."/>
            <person name="Wang J."/>
            <person name="Peng C."/>
            <person name="Meng J."/>
            <person name="Yang L."/>
            <person name="Liu J."/>
            <person name="Wen B."/>
            <person name="Zhang N."/>
            <person name="Huang Z."/>
            <person name="Zhu Q."/>
            <person name="Feng Y."/>
            <person name="Mount A."/>
            <person name="Hedgecock D."/>
            <person name="Xu Z."/>
            <person name="Liu Y."/>
            <person name="Domazet-Loso T."/>
            <person name="Du Y."/>
            <person name="Sun X."/>
            <person name="Zhang S."/>
            <person name="Liu B."/>
            <person name="Cheng P."/>
            <person name="Jiang X."/>
            <person name="Li J."/>
            <person name="Fan D."/>
            <person name="Wang W."/>
            <person name="Fu W."/>
            <person name="Wang T."/>
            <person name="Wang B."/>
            <person name="Zhang J."/>
            <person name="Peng Z."/>
            <person name="Li Y."/>
            <person name="Li N."/>
            <person name="Wang J."/>
            <person name="Chen M."/>
            <person name="He Y."/>
            <person name="Tan F."/>
            <person name="Song X."/>
            <person name="Zheng Q."/>
            <person name="Huang R."/>
            <person name="Yang H."/>
            <person name="Du X."/>
            <person name="Chen L."/>
            <person name="Yang M."/>
            <person name="Gaffney P.M."/>
            <person name="Wang S."/>
            <person name="Luo L."/>
            <person name="She Z."/>
            <person name="Ming Y."/>
            <person name="Huang W."/>
            <person name="Zhang S."/>
            <person name="Huang B."/>
            <person name="Zhang Y."/>
            <person name="Qu T."/>
            <person name="Ni P."/>
            <person name="Miao G."/>
            <person name="Wang J."/>
            <person name="Wang Q."/>
            <person name="Steinberg C.E."/>
            <person name="Wang H."/>
            <person name="Li N."/>
            <person name="Qian L."/>
            <person name="Zhang G."/>
            <person name="Li Y."/>
            <person name="Yang H."/>
            <person name="Liu X."/>
            <person name="Wang J."/>
            <person name="Yin Y."/>
            <person name="Wang J."/>
        </authorList>
    </citation>
    <scope>NUCLEOTIDE SEQUENCE [LARGE SCALE GENOMIC DNA]</scope>
    <source>
        <strain evidence="23">05x7-T-G4-1.051#20</strain>
    </source>
</reference>
<dbReference type="PANTHER" id="PTHR18945">
    <property type="entry name" value="NEUROTRANSMITTER GATED ION CHANNEL"/>
    <property type="match status" value="1"/>
</dbReference>
<feature type="domain" description="Neurotransmitter-gated ion-channel ligand-binding" evidence="21">
    <location>
        <begin position="81"/>
        <end position="297"/>
    </location>
</feature>
<feature type="domain" description="Neurotransmitter-gated ion-channel transmembrane" evidence="22">
    <location>
        <begin position="306"/>
        <end position="397"/>
    </location>
</feature>
<keyword evidence="10" id="KW-1015">Disulfide bond</keyword>
<dbReference type="GO" id="GO:0045211">
    <property type="term" value="C:postsynaptic membrane"/>
    <property type="evidence" value="ECO:0007669"/>
    <property type="project" value="UniProtKB-SubCell"/>
</dbReference>
<evidence type="ECO:0000259" key="21">
    <source>
        <dbReference type="Pfam" id="PF02931"/>
    </source>
</evidence>
<dbReference type="PRINTS" id="PR00253">
    <property type="entry name" value="GABAARECEPTR"/>
</dbReference>
<keyword evidence="3" id="KW-1003">Cell membrane</keyword>
<name>K1PLX3_MAGGI</name>
<dbReference type="Pfam" id="PF02932">
    <property type="entry name" value="Neur_chan_memb"/>
    <property type="match status" value="1"/>
</dbReference>
<evidence type="ECO:0000256" key="6">
    <source>
        <dbReference type="ARBA" id="ARBA00022989"/>
    </source>
</evidence>
<dbReference type="InterPro" id="IPR018000">
    <property type="entry name" value="Neurotransmitter_ion_chnl_CS"/>
</dbReference>
<evidence type="ECO:0000256" key="12">
    <source>
        <dbReference type="ARBA" id="ARBA00023173"/>
    </source>
</evidence>
<evidence type="ECO:0000256" key="3">
    <source>
        <dbReference type="ARBA" id="ARBA00022475"/>
    </source>
</evidence>
<dbReference type="InterPro" id="IPR006028">
    <property type="entry name" value="GABAA/Glycine_rcpt"/>
</dbReference>
<dbReference type="InParanoid" id="K1PLX3"/>
<evidence type="ECO:0000256" key="10">
    <source>
        <dbReference type="ARBA" id="ARBA00023157"/>
    </source>
</evidence>
<dbReference type="Pfam" id="PF02931">
    <property type="entry name" value="Neur_chan_LBD"/>
    <property type="match status" value="1"/>
</dbReference>
<evidence type="ECO:0000259" key="22">
    <source>
        <dbReference type="Pfam" id="PF02932"/>
    </source>
</evidence>
<evidence type="ECO:0000256" key="8">
    <source>
        <dbReference type="ARBA" id="ARBA00023065"/>
    </source>
</evidence>
<feature type="transmembrane region" description="Helical" evidence="20">
    <location>
        <begin position="363"/>
        <end position="382"/>
    </location>
</feature>
<dbReference type="FunFam" id="1.20.58.390:FF:000067">
    <property type="entry name" value="Glycine receptor subunit alpha-2"/>
    <property type="match status" value="1"/>
</dbReference>
<keyword evidence="13" id="KW-0325">Glycoprotein</keyword>
<evidence type="ECO:0000256" key="4">
    <source>
        <dbReference type="ARBA" id="ARBA00022692"/>
    </source>
</evidence>
<dbReference type="InterPro" id="IPR006201">
    <property type="entry name" value="Neur_channel"/>
</dbReference>
<keyword evidence="15" id="KW-0628">Postsynaptic cell membrane</keyword>
<organism evidence="23">
    <name type="scientific">Magallana gigas</name>
    <name type="common">Pacific oyster</name>
    <name type="synonym">Crassostrea gigas</name>
    <dbReference type="NCBI Taxonomy" id="29159"/>
    <lineage>
        <taxon>Eukaryota</taxon>
        <taxon>Metazoa</taxon>
        <taxon>Spiralia</taxon>
        <taxon>Lophotrochozoa</taxon>
        <taxon>Mollusca</taxon>
        <taxon>Bivalvia</taxon>
        <taxon>Autobranchia</taxon>
        <taxon>Pteriomorphia</taxon>
        <taxon>Ostreida</taxon>
        <taxon>Ostreoidea</taxon>
        <taxon>Ostreidae</taxon>
        <taxon>Magallana</taxon>
    </lineage>
</organism>
<evidence type="ECO:0000256" key="13">
    <source>
        <dbReference type="ARBA" id="ARBA00023180"/>
    </source>
</evidence>
<feature type="transmembrane region" description="Helical" evidence="20">
    <location>
        <begin position="298"/>
        <end position="322"/>
    </location>
</feature>
<dbReference type="NCBIfam" id="TIGR00860">
    <property type="entry name" value="LIC"/>
    <property type="match status" value="1"/>
</dbReference>
<dbReference type="InterPro" id="IPR006202">
    <property type="entry name" value="Neur_chan_lig-bd"/>
</dbReference>
<dbReference type="CDD" id="cd18991">
    <property type="entry name" value="LGIC_ECD_GlyR"/>
    <property type="match status" value="1"/>
</dbReference>
<keyword evidence="14" id="KW-0868">Chloride</keyword>
<protein>
    <recommendedName>
        <fullName evidence="19">Gamma-aminobutyric acid receptor subunit beta</fullName>
    </recommendedName>
</protein>
<dbReference type="Gene3D" id="2.70.170.10">
    <property type="entry name" value="Neurotransmitter-gated ion-channel ligand-binding domain"/>
    <property type="match status" value="1"/>
</dbReference>
<proteinExistence type="inferred from homology"/>
<dbReference type="FunFam" id="2.70.170.10:FF:000021">
    <property type="entry name" value="Gamma-aminobutyric acid receptor isoform 3b"/>
    <property type="match status" value="1"/>
</dbReference>
<dbReference type="InterPro" id="IPR006029">
    <property type="entry name" value="Neurotrans-gated_channel_TM"/>
</dbReference>
<gene>
    <name evidence="23" type="ORF">CGI_10007461</name>
</gene>
<keyword evidence="5" id="KW-0732">Signal</keyword>
<dbReference type="FunCoup" id="K1PLX3">
    <property type="interactions" value="38"/>
</dbReference>
<comment type="similarity">
    <text evidence="1">Belongs to the ligand-gated ion channel (TC 1.A.9) family. Gamma-aminobutyric acid receptor (TC 1.A.9.5) subfamily.</text>
</comment>
<dbReference type="PROSITE" id="PS00236">
    <property type="entry name" value="NEUROTR_ION_CHANNEL"/>
    <property type="match status" value="1"/>
</dbReference>
<evidence type="ECO:0000256" key="17">
    <source>
        <dbReference type="ARBA" id="ARBA00023303"/>
    </source>
</evidence>
<evidence type="ECO:0000256" key="2">
    <source>
        <dbReference type="ARBA" id="ARBA00022448"/>
    </source>
</evidence>
<dbReference type="HOGENOM" id="CLU_010920_1_4_1"/>
<dbReference type="GO" id="GO:0034707">
    <property type="term" value="C:chloride channel complex"/>
    <property type="evidence" value="ECO:0007669"/>
    <property type="project" value="UniProtKB-KW"/>
</dbReference>
<evidence type="ECO:0000256" key="18">
    <source>
        <dbReference type="ARBA" id="ARBA00034104"/>
    </source>
</evidence>
<evidence type="ECO:0000256" key="19">
    <source>
        <dbReference type="ARBA" id="ARBA00071250"/>
    </source>
</evidence>
<dbReference type="GO" id="GO:0004888">
    <property type="term" value="F:transmembrane signaling receptor activity"/>
    <property type="evidence" value="ECO:0007669"/>
    <property type="project" value="InterPro"/>
</dbReference>
<keyword evidence="11 23" id="KW-0675">Receptor</keyword>
<keyword evidence="2 20" id="KW-0813">Transport</keyword>
<evidence type="ECO:0000256" key="11">
    <source>
        <dbReference type="ARBA" id="ARBA00023170"/>
    </source>
</evidence>
<dbReference type="SUPFAM" id="SSF63712">
    <property type="entry name" value="Nicotinic receptor ligand binding domain-like"/>
    <property type="match status" value="1"/>
</dbReference>
<keyword evidence="6 20" id="KW-1133">Transmembrane helix</keyword>
<keyword evidence="8 20" id="KW-0406">Ion transport</keyword>
<evidence type="ECO:0000256" key="16">
    <source>
        <dbReference type="ARBA" id="ARBA00023286"/>
    </source>
</evidence>
<dbReference type="PRINTS" id="PR00252">
    <property type="entry name" value="NRIONCHANNEL"/>
</dbReference>
<evidence type="ECO:0000256" key="1">
    <source>
        <dbReference type="ARBA" id="ARBA00010180"/>
    </source>
</evidence>
<dbReference type="InterPro" id="IPR038050">
    <property type="entry name" value="Neuro_actylchol_rec"/>
</dbReference>
<dbReference type="GO" id="GO:0005254">
    <property type="term" value="F:chloride channel activity"/>
    <property type="evidence" value="ECO:0007669"/>
    <property type="project" value="UniProtKB-KW"/>
</dbReference>
<comment type="caution">
    <text evidence="20">Lacks conserved residue(s) required for the propagation of feature annotation.</text>
</comment>
<keyword evidence="16" id="KW-1071">Ligand-gated ion channel</keyword>
<accession>K1PLX3</accession>
<dbReference type="InterPro" id="IPR036734">
    <property type="entry name" value="Neur_chan_lig-bd_sf"/>
</dbReference>
<dbReference type="Gene3D" id="1.20.58.390">
    <property type="entry name" value="Neurotransmitter-gated ion-channel transmembrane domain"/>
    <property type="match status" value="1"/>
</dbReference>
<dbReference type="EMBL" id="JH816279">
    <property type="protein sequence ID" value="EKC19849.1"/>
    <property type="molecule type" value="Genomic_DNA"/>
</dbReference>
<keyword evidence="12" id="KW-0869">Chloride channel</keyword>
<evidence type="ECO:0000256" key="14">
    <source>
        <dbReference type="ARBA" id="ARBA00023214"/>
    </source>
</evidence>
<sequence length="461" mass="53648">MPVVLSTPENVHPGHDQCLYYPNMSDRCTRGLLRNGERPVVRNLNYIYIARDPDSSVQRKLTGPWGRVLTLTVMLPNSLRDVLQTLLNNNSYDNRIAPNYEEDRATNVTINLSIISIDSINEISMDFSLNLFLYQQWVDPRLNYTKYSDFPNLELDQKMIENVWVPDTYFPNEKQATFHTVTVNNKLLHIYQNGTVFYSIRLSMTLTCTMKLHNFPLDDQECTIFLESYAYSIENVVFHWHKRDPVILMNADKNDEQETPQFYFYKQIHTGSCEKTTSFGPNNEFACLQAKLFFRRNLGYYLAQIFVPSILIVILSWISFWIHVDAVPARISLGVLCVLTMTTQSSGIRNSLPRVSYIKAIDVWMSMGLVFVFAALLEYAYINVQTRRHVKYTSMKNQPSMREKGPMLPSNGVPDRREIDFLQRARQVDKVARVGFPVSFLLFNVVFWTYYLVQRYVVGKD</sequence>
<keyword evidence="4 20" id="KW-0812">Transmembrane</keyword>
<dbReference type="InterPro" id="IPR036719">
    <property type="entry name" value="Neuro-gated_channel_TM_sf"/>
</dbReference>
<keyword evidence="7" id="KW-0770">Synapse</keyword>
<dbReference type="GO" id="GO:0005230">
    <property type="term" value="F:extracellular ligand-gated monoatomic ion channel activity"/>
    <property type="evidence" value="ECO:0007669"/>
    <property type="project" value="InterPro"/>
</dbReference>
<evidence type="ECO:0000256" key="7">
    <source>
        <dbReference type="ARBA" id="ARBA00023018"/>
    </source>
</evidence>
<evidence type="ECO:0000256" key="20">
    <source>
        <dbReference type="RuleBase" id="RU000687"/>
    </source>
</evidence>
<feature type="transmembrane region" description="Helical" evidence="20">
    <location>
        <begin position="434"/>
        <end position="453"/>
    </location>
</feature>
<keyword evidence="17 20" id="KW-0407">Ion channel</keyword>
<dbReference type="AlphaFoldDB" id="K1PLX3"/>
<comment type="subcellular location">
    <subcellularLocation>
        <location evidence="18">Postsynaptic cell membrane</location>
        <topology evidence="18">Multi-pass membrane protein</topology>
    </subcellularLocation>
</comment>
<keyword evidence="9 20" id="KW-0472">Membrane</keyword>
<dbReference type="CDD" id="cd19049">
    <property type="entry name" value="LGIC_TM_anion"/>
    <property type="match status" value="1"/>
</dbReference>
<evidence type="ECO:0000256" key="15">
    <source>
        <dbReference type="ARBA" id="ARBA00023257"/>
    </source>
</evidence>
<evidence type="ECO:0000256" key="5">
    <source>
        <dbReference type="ARBA" id="ARBA00022729"/>
    </source>
</evidence>
<evidence type="ECO:0000256" key="9">
    <source>
        <dbReference type="ARBA" id="ARBA00023136"/>
    </source>
</evidence>
<evidence type="ECO:0000313" key="23">
    <source>
        <dbReference type="EMBL" id="EKC19849.1"/>
    </source>
</evidence>